<dbReference type="AlphaFoldDB" id="A0A4C1WVS9"/>
<reference evidence="1 2" key="1">
    <citation type="journal article" date="2019" name="Commun. Biol.">
        <title>The bagworm genome reveals a unique fibroin gene that provides high tensile strength.</title>
        <authorList>
            <person name="Kono N."/>
            <person name="Nakamura H."/>
            <person name="Ohtoshi R."/>
            <person name="Tomita M."/>
            <person name="Numata K."/>
            <person name="Arakawa K."/>
        </authorList>
    </citation>
    <scope>NUCLEOTIDE SEQUENCE [LARGE SCALE GENOMIC DNA]</scope>
</reference>
<accession>A0A4C1WVS9</accession>
<name>A0A4C1WVS9_EUMVA</name>
<protein>
    <submittedName>
        <fullName evidence="1">Uncharacterized protein</fullName>
    </submittedName>
</protein>
<keyword evidence="2" id="KW-1185">Reference proteome</keyword>
<evidence type="ECO:0000313" key="2">
    <source>
        <dbReference type="Proteomes" id="UP000299102"/>
    </source>
</evidence>
<organism evidence="1 2">
    <name type="scientific">Eumeta variegata</name>
    <name type="common">Bagworm moth</name>
    <name type="synonym">Eumeta japonica</name>
    <dbReference type="NCBI Taxonomy" id="151549"/>
    <lineage>
        <taxon>Eukaryota</taxon>
        <taxon>Metazoa</taxon>
        <taxon>Ecdysozoa</taxon>
        <taxon>Arthropoda</taxon>
        <taxon>Hexapoda</taxon>
        <taxon>Insecta</taxon>
        <taxon>Pterygota</taxon>
        <taxon>Neoptera</taxon>
        <taxon>Endopterygota</taxon>
        <taxon>Lepidoptera</taxon>
        <taxon>Glossata</taxon>
        <taxon>Ditrysia</taxon>
        <taxon>Tineoidea</taxon>
        <taxon>Psychidae</taxon>
        <taxon>Oiketicinae</taxon>
        <taxon>Eumeta</taxon>
    </lineage>
</organism>
<gene>
    <name evidence="1" type="ORF">EVAR_36261_1</name>
</gene>
<sequence length="133" mass="14406">MPHQTVLVLLNPKEKSHFGACVSRGPQANSPQTVLVAQTNLSKQSAAAAAAGGLSLIELKHRENINTVSHYRPVGCRTTGRRTLCHEIFLFDSRALTLNCARWLSEGRGLLTCVVANATTISGIDLTNNPRWS</sequence>
<evidence type="ECO:0000313" key="1">
    <source>
        <dbReference type="EMBL" id="GBP55538.1"/>
    </source>
</evidence>
<dbReference type="Proteomes" id="UP000299102">
    <property type="component" value="Unassembled WGS sequence"/>
</dbReference>
<proteinExistence type="predicted"/>
<dbReference type="EMBL" id="BGZK01000671">
    <property type="protein sequence ID" value="GBP55538.1"/>
    <property type="molecule type" value="Genomic_DNA"/>
</dbReference>
<comment type="caution">
    <text evidence="1">The sequence shown here is derived from an EMBL/GenBank/DDBJ whole genome shotgun (WGS) entry which is preliminary data.</text>
</comment>